<reference evidence="2 3" key="1">
    <citation type="journal article" date="2014" name="BMC Genomics">
        <title>Comparative genome sequencing reveals chemotype-specific gene clusters in the toxigenic black mold Stachybotrys.</title>
        <authorList>
            <person name="Semeiks J."/>
            <person name="Borek D."/>
            <person name="Otwinowski Z."/>
            <person name="Grishin N.V."/>
        </authorList>
    </citation>
    <scope>NUCLEOTIDE SEQUENCE [LARGE SCALE GENOMIC DNA]</scope>
    <source>
        <strain evidence="3">CBS 109288 / IBT 7711</strain>
    </source>
</reference>
<sequence length="436" mass="48787">MDEKTVDPSDLVLQETSPPSNLPEAFQTASSTPQWLYPPPGTQERQHFTNASSAGLELSRMQNQGHPVFPVSMWSPGNDYSIPFASEGDTPTEREAQPRPRLPVYSPSEPPAQQIAGHFNRPLNAIAESASSPAMNQLAAANKRQRTSKRSCTTSSTSTLNRQLVHKADRLPNGRSLPEPGRRHVKPRQYKNAEVREDRDLVGDSHLAPTGKFAGYFSSKSDADKKRLRIAEFYQKPAEACSTPETDNTFPQSDEDYKAYVKQIFDAIFDWSDILEWLQVSEPAVRERVALAMKNKSIKGNQAKDMRPRPEDLAAMPPTLKEQRRKILGRDLNDQIVELLSWDLLSLLHAGNGWVLRVANNPFHELRGKKNNQGVNLIKNHILKEATKNGKKARGNNNSLNDTAKESPLDTGKSWNESNEPSDEALDPTDFVYLSE</sequence>
<dbReference type="AlphaFoldDB" id="A0A084AN19"/>
<keyword evidence="3" id="KW-1185">Reference proteome</keyword>
<feature type="region of interest" description="Disordered" evidence="1">
    <location>
        <begin position="1"/>
        <end position="47"/>
    </location>
</feature>
<accession>A0A084AN19</accession>
<evidence type="ECO:0000313" key="3">
    <source>
        <dbReference type="Proteomes" id="UP000028045"/>
    </source>
</evidence>
<dbReference type="Proteomes" id="UP000028045">
    <property type="component" value="Unassembled WGS sequence"/>
</dbReference>
<proteinExistence type="predicted"/>
<dbReference type="OrthoDB" id="4814848at2759"/>
<name>A0A084AN19_STACB</name>
<feature type="region of interest" description="Disordered" evidence="1">
    <location>
        <begin position="81"/>
        <end position="115"/>
    </location>
</feature>
<protein>
    <submittedName>
        <fullName evidence="2">Uncharacterized protein</fullName>
    </submittedName>
</protein>
<gene>
    <name evidence="2" type="ORF">S7711_01984</name>
</gene>
<dbReference type="HOGENOM" id="CLU_602926_0_0_1"/>
<feature type="region of interest" description="Disordered" evidence="1">
    <location>
        <begin position="386"/>
        <end position="436"/>
    </location>
</feature>
<organism evidence="2 3">
    <name type="scientific">Stachybotrys chartarum (strain CBS 109288 / IBT 7711)</name>
    <name type="common">Toxic black mold</name>
    <name type="synonym">Stilbospora chartarum</name>
    <dbReference type="NCBI Taxonomy" id="1280523"/>
    <lineage>
        <taxon>Eukaryota</taxon>
        <taxon>Fungi</taxon>
        <taxon>Dikarya</taxon>
        <taxon>Ascomycota</taxon>
        <taxon>Pezizomycotina</taxon>
        <taxon>Sordariomycetes</taxon>
        <taxon>Hypocreomycetidae</taxon>
        <taxon>Hypocreales</taxon>
        <taxon>Stachybotryaceae</taxon>
        <taxon>Stachybotrys</taxon>
    </lineage>
</organism>
<dbReference type="EMBL" id="KL648650">
    <property type="protein sequence ID" value="KEY66698.1"/>
    <property type="molecule type" value="Genomic_DNA"/>
</dbReference>
<feature type="compositionally biased region" description="Low complexity" evidence="1">
    <location>
        <begin position="150"/>
        <end position="159"/>
    </location>
</feature>
<evidence type="ECO:0000313" key="2">
    <source>
        <dbReference type="EMBL" id="KEY66698.1"/>
    </source>
</evidence>
<evidence type="ECO:0000256" key="1">
    <source>
        <dbReference type="SAM" id="MobiDB-lite"/>
    </source>
</evidence>
<feature type="region of interest" description="Disordered" evidence="1">
    <location>
        <begin position="135"/>
        <end position="189"/>
    </location>
</feature>